<feature type="transmembrane region" description="Helical" evidence="1">
    <location>
        <begin position="86"/>
        <end position="109"/>
    </location>
</feature>
<keyword evidence="1" id="KW-0812">Transmembrane</keyword>
<dbReference type="EMBL" id="BAABLP010000006">
    <property type="protein sequence ID" value="GAA4752352.1"/>
    <property type="molecule type" value="Genomic_DNA"/>
</dbReference>
<evidence type="ECO:0000256" key="1">
    <source>
        <dbReference type="SAM" id="Phobius"/>
    </source>
</evidence>
<protein>
    <submittedName>
        <fullName evidence="2">Uncharacterized protein</fullName>
    </submittedName>
</protein>
<feature type="transmembrane region" description="Helical" evidence="1">
    <location>
        <begin position="121"/>
        <end position="140"/>
    </location>
</feature>
<keyword evidence="1" id="KW-1133">Transmembrane helix</keyword>
<evidence type="ECO:0000313" key="3">
    <source>
        <dbReference type="Proteomes" id="UP001500121"/>
    </source>
</evidence>
<sequence>MTDTSDDDALSWDGDAALAAPKRPAPLIDDGARTEGGRASGGGFALVVLGVLGGVAVIETAFWIRSAFELQIAASLTTGAGTPLELVAFALNLAGRVLAVLAPLVWYAVVAWRVRVPSRRLALLVLGALLLVPWPAILAVA</sequence>
<name>A0ABP8ZC32_9MICO</name>
<dbReference type="RefSeq" id="WP_345481737.1">
    <property type="nucleotide sequence ID" value="NZ_BAABLP010000006.1"/>
</dbReference>
<organism evidence="2 3">
    <name type="scientific">Amnibacterium soli</name>
    <dbReference type="NCBI Taxonomy" id="1282736"/>
    <lineage>
        <taxon>Bacteria</taxon>
        <taxon>Bacillati</taxon>
        <taxon>Actinomycetota</taxon>
        <taxon>Actinomycetes</taxon>
        <taxon>Micrococcales</taxon>
        <taxon>Microbacteriaceae</taxon>
        <taxon>Amnibacterium</taxon>
    </lineage>
</organism>
<feature type="transmembrane region" description="Helical" evidence="1">
    <location>
        <begin position="43"/>
        <end position="66"/>
    </location>
</feature>
<comment type="caution">
    <text evidence="2">The sequence shown here is derived from an EMBL/GenBank/DDBJ whole genome shotgun (WGS) entry which is preliminary data.</text>
</comment>
<evidence type="ECO:0000313" key="2">
    <source>
        <dbReference type="EMBL" id="GAA4752352.1"/>
    </source>
</evidence>
<accession>A0ABP8ZC32</accession>
<gene>
    <name evidence="2" type="ORF">GCM10025783_26350</name>
</gene>
<keyword evidence="3" id="KW-1185">Reference proteome</keyword>
<reference evidence="3" key="1">
    <citation type="journal article" date="2019" name="Int. J. Syst. Evol. Microbiol.">
        <title>The Global Catalogue of Microorganisms (GCM) 10K type strain sequencing project: providing services to taxonomists for standard genome sequencing and annotation.</title>
        <authorList>
            <consortium name="The Broad Institute Genomics Platform"/>
            <consortium name="The Broad Institute Genome Sequencing Center for Infectious Disease"/>
            <person name="Wu L."/>
            <person name="Ma J."/>
        </authorList>
    </citation>
    <scope>NUCLEOTIDE SEQUENCE [LARGE SCALE GENOMIC DNA]</scope>
    <source>
        <strain evidence="3">JCM 19015</strain>
    </source>
</reference>
<proteinExistence type="predicted"/>
<keyword evidence="1" id="KW-0472">Membrane</keyword>
<dbReference type="Proteomes" id="UP001500121">
    <property type="component" value="Unassembled WGS sequence"/>
</dbReference>